<organism evidence="1 2">
    <name type="scientific">Parelaphostrongylus tenuis</name>
    <name type="common">Meningeal worm</name>
    <dbReference type="NCBI Taxonomy" id="148309"/>
    <lineage>
        <taxon>Eukaryota</taxon>
        <taxon>Metazoa</taxon>
        <taxon>Ecdysozoa</taxon>
        <taxon>Nematoda</taxon>
        <taxon>Chromadorea</taxon>
        <taxon>Rhabditida</taxon>
        <taxon>Rhabditina</taxon>
        <taxon>Rhabditomorpha</taxon>
        <taxon>Strongyloidea</taxon>
        <taxon>Metastrongylidae</taxon>
        <taxon>Parelaphostrongylus</taxon>
    </lineage>
</organism>
<sequence>MAATAKNSSFFSNLVNNDSSQANQLGFATTSAYKESHSTASKDAPKTSSAQDLYGCPRDWGHKIFGFFEF</sequence>
<comment type="caution">
    <text evidence="1">The sequence shown here is derived from an EMBL/GenBank/DDBJ whole genome shotgun (WGS) entry which is preliminary data.</text>
</comment>
<evidence type="ECO:0000313" key="1">
    <source>
        <dbReference type="EMBL" id="KAJ1371540.1"/>
    </source>
</evidence>
<dbReference type="Proteomes" id="UP001196413">
    <property type="component" value="Unassembled WGS sequence"/>
</dbReference>
<accession>A0AAD5WIX8</accession>
<protein>
    <submittedName>
        <fullName evidence="1">Uncharacterized protein</fullName>
    </submittedName>
</protein>
<gene>
    <name evidence="1" type="ORF">KIN20_033508</name>
</gene>
<proteinExistence type="predicted"/>
<dbReference type="AlphaFoldDB" id="A0AAD5WIX8"/>
<evidence type="ECO:0000313" key="2">
    <source>
        <dbReference type="Proteomes" id="UP001196413"/>
    </source>
</evidence>
<keyword evidence="2" id="KW-1185">Reference proteome</keyword>
<reference evidence="1" key="1">
    <citation type="submission" date="2021-06" db="EMBL/GenBank/DDBJ databases">
        <title>Parelaphostrongylus tenuis whole genome reference sequence.</title>
        <authorList>
            <person name="Garwood T.J."/>
            <person name="Larsen P.A."/>
            <person name="Fountain-Jones N.M."/>
            <person name="Garbe J.R."/>
            <person name="Macchietto M.G."/>
            <person name="Kania S.A."/>
            <person name="Gerhold R.W."/>
            <person name="Richards J.E."/>
            <person name="Wolf T.M."/>
        </authorList>
    </citation>
    <scope>NUCLEOTIDE SEQUENCE</scope>
    <source>
        <strain evidence="1">MNPRO001-30</strain>
        <tissue evidence="1">Meninges</tissue>
    </source>
</reference>
<name>A0AAD5WIX8_PARTN</name>
<dbReference type="EMBL" id="JAHQIW010006996">
    <property type="protein sequence ID" value="KAJ1371540.1"/>
    <property type="molecule type" value="Genomic_DNA"/>
</dbReference>